<name>A0AAV6VI33_9ARAC</name>
<evidence type="ECO:0000256" key="14">
    <source>
        <dbReference type="ARBA" id="ARBA00023125"/>
    </source>
</evidence>
<dbReference type="GO" id="GO:0016020">
    <property type="term" value="C:membrane"/>
    <property type="evidence" value="ECO:0007669"/>
    <property type="project" value="UniProtKB-SubCell"/>
</dbReference>
<evidence type="ECO:0000256" key="8">
    <source>
        <dbReference type="ARBA" id="ARBA00022553"/>
    </source>
</evidence>
<feature type="region of interest" description="Disordered" evidence="16">
    <location>
        <begin position="412"/>
        <end position="637"/>
    </location>
</feature>
<evidence type="ECO:0000256" key="7">
    <source>
        <dbReference type="ARBA" id="ARBA00022525"/>
    </source>
</evidence>
<keyword evidence="9" id="KW-0344">Guanine-nucleotide releasing factor</keyword>
<keyword evidence="8" id="KW-0597">Phosphoprotein</keyword>
<dbReference type="GO" id="GO:0005509">
    <property type="term" value="F:calcium ion binding"/>
    <property type="evidence" value="ECO:0007669"/>
    <property type="project" value="InterPro"/>
</dbReference>
<feature type="domain" description="EF-hand" evidence="18">
    <location>
        <begin position="280"/>
        <end position="315"/>
    </location>
</feature>
<dbReference type="GO" id="GO:0070062">
    <property type="term" value="C:extracellular exosome"/>
    <property type="evidence" value="ECO:0007669"/>
    <property type="project" value="TreeGrafter"/>
</dbReference>
<feature type="compositionally biased region" description="Basic and acidic residues" evidence="16">
    <location>
        <begin position="229"/>
        <end position="254"/>
    </location>
</feature>
<evidence type="ECO:0000313" key="19">
    <source>
        <dbReference type="EMBL" id="KAG8196455.1"/>
    </source>
</evidence>
<keyword evidence="17" id="KW-0812">Transmembrane</keyword>
<organism evidence="19 20">
    <name type="scientific">Oedothorax gibbosus</name>
    <dbReference type="NCBI Taxonomy" id="931172"/>
    <lineage>
        <taxon>Eukaryota</taxon>
        <taxon>Metazoa</taxon>
        <taxon>Ecdysozoa</taxon>
        <taxon>Arthropoda</taxon>
        <taxon>Chelicerata</taxon>
        <taxon>Arachnida</taxon>
        <taxon>Araneae</taxon>
        <taxon>Araneomorphae</taxon>
        <taxon>Entelegynae</taxon>
        <taxon>Araneoidea</taxon>
        <taxon>Linyphiidae</taxon>
        <taxon>Erigoninae</taxon>
        <taxon>Oedothorax</taxon>
    </lineage>
</organism>
<sequence>MWNKATCTCVICLTKINLMSRSIFVFLLVLVTLELVVGPPVDQKKKDAEKKDEKKESEEMDDFGLEYGRYLQQVVQALEEDKDFAAKLVNISTEQIKSGHIAKELEFVKHNVRTKLDELKRIEVDRLRKLIRDKMDRQELGLYRDEEGHLLNSPDGRRWRTVANRLEGLDRKNGVKIPKHLDVDNPHSFEIEDLKKLIQTATNDLEQLDKQRREEFKKYELEKEATYREGLKNMTEEQRKEAEKHHQELVEKHKDHPKVHHPGSKPQLEQVWEENDHMPKEEFNPKTFFAMHDINGDGHLDVDEIEAILIPEVKKLYNPNNEEDDPAEMVEEFHRMREHIFNETDKNKDALISLEEFLQMTEQQDFQKDDGWKGLDEQNVYTDQELEEYMRQRQMGYGDPRMYYDVNGVPYQVPPGGMPHQPYPDPQFQQGYPQGHPQQFQQGHPQQFPQGHPQQFPQGHPQQFPQGHPQQFQQGHPQQQFQPGHPQQGIPQQQFQQGHPQQGIPQQQFQQGHPQQQFQQGHPQQGIPQQQFQQVHPQQGIPQQQGHPQQGVPQQQFQQGHPQQGIPHQQFQQGQVPPQQQIHQAPQQNLGSNAAVPPQAVQKPVEHKANEVPVQPSTSQEIPQSSQVVNQVPPKSK</sequence>
<dbReference type="Proteomes" id="UP000827092">
    <property type="component" value="Unassembled WGS sequence"/>
</dbReference>
<protein>
    <recommendedName>
        <fullName evidence="18">EF-hand domain-containing protein</fullName>
    </recommendedName>
</protein>
<keyword evidence="12" id="KW-0106">Calcium</keyword>
<keyword evidence="6" id="KW-0963">Cytoplasm</keyword>
<dbReference type="SUPFAM" id="SSF47473">
    <property type="entry name" value="EF-hand"/>
    <property type="match status" value="1"/>
</dbReference>
<evidence type="ECO:0000256" key="2">
    <source>
        <dbReference type="ARBA" id="ARBA00004496"/>
    </source>
</evidence>
<evidence type="ECO:0000256" key="3">
    <source>
        <dbReference type="ARBA" id="ARBA00004555"/>
    </source>
</evidence>
<dbReference type="PROSITE" id="PS50222">
    <property type="entry name" value="EF_HAND_2"/>
    <property type="match status" value="2"/>
</dbReference>
<dbReference type="InterPro" id="IPR040250">
    <property type="entry name" value="Nucleobindin"/>
</dbReference>
<comment type="similarity">
    <text evidence="5">Belongs to the nucleobindin family.</text>
</comment>
<evidence type="ECO:0000256" key="9">
    <source>
        <dbReference type="ARBA" id="ARBA00022658"/>
    </source>
</evidence>
<keyword evidence="13" id="KW-0333">Golgi apparatus</keyword>
<dbReference type="PANTHER" id="PTHR19237:SF20">
    <property type="entry name" value="NUCLEOBINDIN 1"/>
    <property type="match status" value="1"/>
</dbReference>
<keyword evidence="17" id="KW-1133">Transmembrane helix</keyword>
<comment type="subcellular location">
    <subcellularLocation>
        <location evidence="2">Cytoplasm</location>
    </subcellularLocation>
    <subcellularLocation>
        <location evidence="3">Golgi apparatus</location>
    </subcellularLocation>
    <subcellularLocation>
        <location evidence="1">Membrane</location>
        <topology evidence="1">Peripheral membrane protein</topology>
    </subcellularLocation>
    <subcellularLocation>
        <location evidence="4">Secreted</location>
    </subcellularLocation>
</comment>
<keyword evidence="10" id="KW-0732">Signal</keyword>
<dbReference type="Pfam" id="PF13499">
    <property type="entry name" value="EF-hand_7"/>
    <property type="match status" value="1"/>
</dbReference>
<keyword evidence="14" id="KW-0238">DNA-binding</keyword>
<evidence type="ECO:0000256" key="10">
    <source>
        <dbReference type="ARBA" id="ARBA00022729"/>
    </source>
</evidence>
<dbReference type="InterPro" id="IPR018247">
    <property type="entry name" value="EF_Hand_1_Ca_BS"/>
</dbReference>
<feature type="compositionally biased region" description="Low complexity" evidence="16">
    <location>
        <begin position="426"/>
        <end position="588"/>
    </location>
</feature>
<dbReference type="EMBL" id="JAFNEN010000069">
    <property type="protein sequence ID" value="KAG8196455.1"/>
    <property type="molecule type" value="Genomic_DNA"/>
</dbReference>
<evidence type="ECO:0000256" key="17">
    <source>
        <dbReference type="SAM" id="Phobius"/>
    </source>
</evidence>
<dbReference type="GO" id="GO:0005794">
    <property type="term" value="C:Golgi apparatus"/>
    <property type="evidence" value="ECO:0007669"/>
    <property type="project" value="UniProtKB-SubCell"/>
</dbReference>
<keyword evidence="7" id="KW-0964">Secreted</keyword>
<dbReference type="Gene3D" id="1.10.238.10">
    <property type="entry name" value="EF-hand"/>
    <property type="match status" value="1"/>
</dbReference>
<feature type="compositionally biased region" description="Polar residues" evidence="16">
    <location>
        <begin position="615"/>
        <end position="630"/>
    </location>
</feature>
<evidence type="ECO:0000256" key="1">
    <source>
        <dbReference type="ARBA" id="ARBA00004170"/>
    </source>
</evidence>
<proteinExistence type="inferred from homology"/>
<keyword evidence="11" id="KW-0677">Repeat</keyword>
<feature type="domain" description="EF-hand" evidence="18">
    <location>
        <begin position="338"/>
        <end position="367"/>
    </location>
</feature>
<dbReference type="GO" id="GO:0005793">
    <property type="term" value="C:endoplasmic reticulum-Golgi intermediate compartment"/>
    <property type="evidence" value="ECO:0007669"/>
    <property type="project" value="TreeGrafter"/>
</dbReference>
<dbReference type="PANTHER" id="PTHR19237">
    <property type="entry name" value="NUCLEOBINDIN"/>
    <property type="match status" value="1"/>
</dbReference>
<dbReference type="AlphaFoldDB" id="A0AAV6VI33"/>
<dbReference type="InterPro" id="IPR011992">
    <property type="entry name" value="EF-hand-dom_pair"/>
</dbReference>
<evidence type="ECO:0000256" key="4">
    <source>
        <dbReference type="ARBA" id="ARBA00004613"/>
    </source>
</evidence>
<dbReference type="InterPro" id="IPR002048">
    <property type="entry name" value="EF_hand_dom"/>
</dbReference>
<feature type="transmembrane region" description="Helical" evidence="17">
    <location>
        <begin position="23"/>
        <end position="41"/>
    </location>
</feature>
<evidence type="ECO:0000256" key="12">
    <source>
        <dbReference type="ARBA" id="ARBA00022837"/>
    </source>
</evidence>
<evidence type="ECO:0000259" key="18">
    <source>
        <dbReference type="PROSITE" id="PS50222"/>
    </source>
</evidence>
<accession>A0AAV6VI33</accession>
<dbReference type="GO" id="GO:0003677">
    <property type="term" value="F:DNA binding"/>
    <property type="evidence" value="ECO:0007669"/>
    <property type="project" value="UniProtKB-KW"/>
</dbReference>
<evidence type="ECO:0000256" key="6">
    <source>
        <dbReference type="ARBA" id="ARBA00022490"/>
    </source>
</evidence>
<keyword evidence="15 17" id="KW-0472">Membrane</keyword>
<reference evidence="19 20" key="1">
    <citation type="journal article" date="2022" name="Nat. Ecol. Evol.">
        <title>A masculinizing supergene underlies an exaggerated male reproductive morph in a spider.</title>
        <authorList>
            <person name="Hendrickx F."/>
            <person name="De Corte Z."/>
            <person name="Sonet G."/>
            <person name="Van Belleghem S.M."/>
            <person name="Kostlbacher S."/>
            <person name="Vangestel C."/>
        </authorList>
    </citation>
    <scope>NUCLEOTIDE SEQUENCE [LARGE SCALE GENOMIC DNA]</scope>
    <source>
        <strain evidence="19">W744_W776</strain>
    </source>
</reference>
<feature type="region of interest" description="Disordered" evidence="16">
    <location>
        <begin position="229"/>
        <end position="264"/>
    </location>
</feature>
<evidence type="ECO:0000256" key="16">
    <source>
        <dbReference type="SAM" id="MobiDB-lite"/>
    </source>
</evidence>
<dbReference type="InterPro" id="IPR057576">
    <property type="entry name" value="NUCB1_N"/>
</dbReference>
<dbReference type="Pfam" id="PF25434">
    <property type="entry name" value="NUCB1_N"/>
    <property type="match status" value="1"/>
</dbReference>
<evidence type="ECO:0000313" key="20">
    <source>
        <dbReference type="Proteomes" id="UP000827092"/>
    </source>
</evidence>
<evidence type="ECO:0000256" key="5">
    <source>
        <dbReference type="ARBA" id="ARBA00008063"/>
    </source>
</evidence>
<gene>
    <name evidence="19" type="ORF">JTE90_012279</name>
</gene>
<dbReference type="PROSITE" id="PS00018">
    <property type="entry name" value="EF_HAND_1"/>
    <property type="match status" value="1"/>
</dbReference>
<evidence type="ECO:0000256" key="13">
    <source>
        <dbReference type="ARBA" id="ARBA00023034"/>
    </source>
</evidence>
<comment type="caution">
    <text evidence="19">The sequence shown here is derived from an EMBL/GenBank/DDBJ whole genome shotgun (WGS) entry which is preliminary data.</text>
</comment>
<dbReference type="CDD" id="cd00051">
    <property type="entry name" value="EFh"/>
    <property type="match status" value="1"/>
</dbReference>
<feature type="compositionally biased region" description="Pro residues" evidence="16">
    <location>
        <begin position="412"/>
        <end position="425"/>
    </location>
</feature>
<evidence type="ECO:0000256" key="15">
    <source>
        <dbReference type="ARBA" id="ARBA00023136"/>
    </source>
</evidence>
<evidence type="ECO:0000256" key="11">
    <source>
        <dbReference type="ARBA" id="ARBA00022737"/>
    </source>
</evidence>
<keyword evidence="20" id="KW-1185">Reference proteome</keyword>
<dbReference type="GO" id="GO:0005085">
    <property type="term" value="F:guanyl-nucleotide exchange factor activity"/>
    <property type="evidence" value="ECO:0007669"/>
    <property type="project" value="UniProtKB-KW"/>
</dbReference>